<dbReference type="AlphaFoldDB" id="K0RKF6"/>
<feature type="region of interest" description="Disordered" evidence="1">
    <location>
        <begin position="1"/>
        <end position="114"/>
    </location>
</feature>
<sequence length="185" mass="20647">SNQGKLGRWVDRQRSTHKNKKLSQDRIDRLNDIGFDWTPPRGASRKSKAPSSTRKRSLSRKEKPSPSTNVNSLSDGGAEPIGIEGGGRHATSAPPLKVPSKRCSHNPGTECDDEDDEIGALIYDQVMRQMRPPQPIRPEGVPIKTEEIETESETETDLFKSEEMPVKTEEMIKYSCKTDDESALD</sequence>
<dbReference type="OrthoDB" id="44064at2759"/>
<feature type="compositionally biased region" description="Polar residues" evidence="1">
    <location>
        <begin position="65"/>
        <end position="74"/>
    </location>
</feature>
<dbReference type="InterPro" id="IPR005114">
    <property type="entry name" value="Helicase_assoc"/>
</dbReference>
<feature type="non-terminal residue" evidence="3">
    <location>
        <position position="1"/>
    </location>
</feature>
<dbReference type="EMBL" id="AGNL01037296">
    <property type="protein sequence ID" value="EJK53675.1"/>
    <property type="molecule type" value="Genomic_DNA"/>
</dbReference>
<accession>K0RKF6</accession>
<name>K0RKF6_THAOC</name>
<dbReference type="Pfam" id="PF03457">
    <property type="entry name" value="HA"/>
    <property type="match status" value="1"/>
</dbReference>
<keyword evidence="4" id="KW-1185">Reference proteome</keyword>
<protein>
    <recommendedName>
        <fullName evidence="2">Helicase-associated domain-containing protein</fullName>
    </recommendedName>
</protein>
<feature type="region of interest" description="Disordered" evidence="1">
    <location>
        <begin position="130"/>
        <end position="166"/>
    </location>
</feature>
<dbReference type="Proteomes" id="UP000266841">
    <property type="component" value="Unassembled WGS sequence"/>
</dbReference>
<comment type="caution">
    <text evidence="3">The sequence shown here is derived from an EMBL/GenBank/DDBJ whole genome shotgun (WGS) entry which is preliminary data.</text>
</comment>
<feature type="compositionally biased region" description="Basic and acidic residues" evidence="1">
    <location>
        <begin position="157"/>
        <end position="166"/>
    </location>
</feature>
<evidence type="ECO:0000256" key="1">
    <source>
        <dbReference type="SAM" id="MobiDB-lite"/>
    </source>
</evidence>
<dbReference type="Gene3D" id="6.10.140.530">
    <property type="match status" value="1"/>
</dbReference>
<organism evidence="3 4">
    <name type="scientific">Thalassiosira oceanica</name>
    <name type="common">Marine diatom</name>
    <dbReference type="NCBI Taxonomy" id="159749"/>
    <lineage>
        <taxon>Eukaryota</taxon>
        <taxon>Sar</taxon>
        <taxon>Stramenopiles</taxon>
        <taxon>Ochrophyta</taxon>
        <taxon>Bacillariophyta</taxon>
        <taxon>Coscinodiscophyceae</taxon>
        <taxon>Thalassiosirophycidae</taxon>
        <taxon>Thalassiosirales</taxon>
        <taxon>Thalassiosiraceae</taxon>
        <taxon>Thalassiosira</taxon>
    </lineage>
</organism>
<feature type="compositionally biased region" description="Basic residues" evidence="1">
    <location>
        <begin position="43"/>
        <end position="58"/>
    </location>
</feature>
<evidence type="ECO:0000259" key="2">
    <source>
        <dbReference type="Pfam" id="PF03457"/>
    </source>
</evidence>
<gene>
    <name evidence="3" type="ORF">THAOC_26836</name>
</gene>
<feature type="compositionally biased region" description="Basic and acidic residues" evidence="1">
    <location>
        <begin position="22"/>
        <end position="31"/>
    </location>
</feature>
<feature type="domain" description="Helicase-associated" evidence="2">
    <location>
        <begin position="3"/>
        <end position="35"/>
    </location>
</feature>
<reference evidence="3 4" key="1">
    <citation type="journal article" date="2012" name="Genome Biol.">
        <title>Genome and low-iron response of an oceanic diatom adapted to chronic iron limitation.</title>
        <authorList>
            <person name="Lommer M."/>
            <person name="Specht M."/>
            <person name="Roy A.S."/>
            <person name="Kraemer L."/>
            <person name="Andreson R."/>
            <person name="Gutowska M.A."/>
            <person name="Wolf J."/>
            <person name="Bergner S.V."/>
            <person name="Schilhabel M.B."/>
            <person name="Klostermeier U.C."/>
            <person name="Beiko R.G."/>
            <person name="Rosenstiel P."/>
            <person name="Hippler M."/>
            <person name="Laroche J."/>
        </authorList>
    </citation>
    <scope>NUCLEOTIDE SEQUENCE [LARGE SCALE GENOMIC DNA]</scope>
    <source>
        <strain evidence="3 4">CCMP1005</strain>
    </source>
</reference>
<proteinExistence type="predicted"/>
<evidence type="ECO:0000313" key="3">
    <source>
        <dbReference type="EMBL" id="EJK53675.1"/>
    </source>
</evidence>
<evidence type="ECO:0000313" key="4">
    <source>
        <dbReference type="Proteomes" id="UP000266841"/>
    </source>
</evidence>